<dbReference type="GO" id="GO:0005930">
    <property type="term" value="C:axoneme"/>
    <property type="evidence" value="ECO:0007669"/>
    <property type="project" value="TreeGrafter"/>
</dbReference>
<dbReference type="EMBL" id="JACEFF010000182">
    <property type="protein sequence ID" value="KAH9642650.1"/>
    <property type="molecule type" value="Genomic_DNA"/>
</dbReference>
<evidence type="ECO:0000256" key="1">
    <source>
        <dbReference type="SAM" id="Phobius"/>
    </source>
</evidence>
<dbReference type="GO" id="GO:0048487">
    <property type="term" value="F:beta-tubulin binding"/>
    <property type="evidence" value="ECO:0007669"/>
    <property type="project" value="TreeGrafter"/>
</dbReference>
<organism evidence="2 3">
    <name type="scientific">Spodoptera exigua</name>
    <name type="common">Beet armyworm</name>
    <name type="synonym">Noctua fulgens</name>
    <dbReference type="NCBI Taxonomy" id="7107"/>
    <lineage>
        <taxon>Eukaryota</taxon>
        <taxon>Metazoa</taxon>
        <taxon>Ecdysozoa</taxon>
        <taxon>Arthropoda</taxon>
        <taxon>Hexapoda</taxon>
        <taxon>Insecta</taxon>
        <taxon>Pterygota</taxon>
        <taxon>Neoptera</taxon>
        <taxon>Endopterygota</taxon>
        <taxon>Lepidoptera</taxon>
        <taxon>Glossata</taxon>
        <taxon>Ditrysia</taxon>
        <taxon>Noctuoidea</taxon>
        <taxon>Noctuidae</taxon>
        <taxon>Amphipyrinae</taxon>
        <taxon>Spodoptera</taxon>
    </lineage>
</organism>
<gene>
    <name evidence="2" type="ORF">HF086_011007</name>
</gene>
<dbReference type="AlphaFoldDB" id="A0A922SLW7"/>
<dbReference type="GO" id="GO:0008017">
    <property type="term" value="F:microtubule binding"/>
    <property type="evidence" value="ECO:0007669"/>
    <property type="project" value="TreeGrafter"/>
</dbReference>
<feature type="transmembrane region" description="Helical" evidence="1">
    <location>
        <begin position="43"/>
        <end position="64"/>
    </location>
</feature>
<dbReference type="PANTHER" id="PTHR20929:SF11">
    <property type="entry name" value="DYNEIN AXONEMAL INTERMEDIATE CHAIN 7"/>
    <property type="match status" value="1"/>
</dbReference>
<dbReference type="Proteomes" id="UP000814243">
    <property type="component" value="Unassembled WGS sequence"/>
</dbReference>
<dbReference type="InterPro" id="IPR023247">
    <property type="entry name" value="IC97/Dnai7-like"/>
</dbReference>
<keyword evidence="1" id="KW-0472">Membrane</keyword>
<name>A0A922SLW7_SPOEX</name>
<keyword evidence="1" id="KW-1133">Transmembrane helix</keyword>
<sequence length="122" mass="13509">MDPSPAQPKSTSLFTGPIGIATLRYSNLPYQAWDIKPDPDGRGVIVTVTGLCVTVTFVCMSNWVKLKSITNASTAALSEHFNKPYSVKQLVRGSAPKEWVVERHTYHAMAFLSKAYNFQSSR</sequence>
<dbReference type="PANTHER" id="PTHR20929">
    <property type="entry name" value="LUNG ADENOMA SUSCEPTIBILITY 1-RELATED"/>
    <property type="match status" value="1"/>
</dbReference>
<evidence type="ECO:0000313" key="3">
    <source>
        <dbReference type="Proteomes" id="UP000814243"/>
    </source>
</evidence>
<comment type="caution">
    <text evidence="2">The sequence shown here is derived from an EMBL/GenBank/DDBJ whole genome shotgun (WGS) entry which is preliminary data.</text>
</comment>
<proteinExistence type="predicted"/>
<evidence type="ECO:0000313" key="2">
    <source>
        <dbReference type="EMBL" id="KAH9642650.1"/>
    </source>
</evidence>
<reference evidence="2" key="1">
    <citation type="journal article" date="2021" name="G3 (Bethesda)">
        <title>Genome and transcriptome analysis of the beet armyworm Spodoptera exigua reveals targets for pest control. .</title>
        <authorList>
            <person name="Simon S."/>
            <person name="Breeschoten T."/>
            <person name="Jansen H.J."/>
            <person name="Dirks R.P."/>
            <person name="Schranz M.E."/>
            <person name="Ros V.I.D."/>
        </authorList>
    </citation>
    <scope>NUCLEOTIDE SEQUENCE</scope>
    <source>
        <strain evidence="2">TB_SE_WUR_2020</strain>
    </source>
</reference>
<accession>A0A922SLW7</accession>
<keyword evidence="1" id="KW-0812">Transmembrane</keyword>
<protein>
    <submittedName>
        <fullName evidence="2">Uncharacterized protein</fullName>
    </submittedName>
</protein>